<dbReference type="SUPFAM" id="SSF54427">
    <property type="entry name" value="NTF2-like"/>
    <property type="match status" value="1"/>
</dbReference>
<dbReference type="InterPro" id="IPR037401">
    <property type="entry name" value="SnoaL-like"/>
</dbReference>
<dbReference type="EMBL" id="JAAEDH010000011">
    <property type="protein sequence ID" value="MBR0655691.1"/>
    <property type="molecule type" value="Genomic_DNA"/>
</dbReference>
<dbReference type="InterPro" id="IPR032710">
    <property type="entry name" value="NTF2-like_dom_sf"/>
</dbReference>
<dbReference type="Gene3D" id="3.10.450.50">
    <property type="match status" value="1"/>
</dbReference>
<evidence type="ECO:0000313" key="3">
    <source>
        <dbReference type="Proteomes" id="UP001196068"/>
    </source>
</evidence>
<name>A0AAF1KM36_9PROT</name>
<reference evidence="2" key="1">
    <citation type="submission" date="2020-01" db="EMBL/GenBank/DDBJ databases">
        <authorList>
            <person name="Rat A."/>
        </authorList>
    </citation>
    <scope>NUCLEOTIDE SEQUENCE</scope>
    <source>
        <strain evidence="2">LMG 28251</strain>
    </source>
</reference>
<reference evidence="2" key="2">
    <citation type="journal article" date="2021" name="Syst. Appl. Microbiol.">
        <title>Roseomonas hellenica sp. nov., isolated from roots of wild-growing Alkanna tinctoria.</title>
        <authorList>
            <person name="Rat A."/>
            <person name="Naranjo H.D."/>
            <person name="Lebbe L."/>
            <person name="Cnockaert M."/>
            <person name="Krigas N."/>
            <person name="Grigoriadou K."/>
            <person name="Maloupa E."/>
            <person name="Willems A."/>
        </authorList>
    </citation>
    <scope>NUCLEOTIDE SEQUENCE</scope>
    <source>
        <strain evidence="2">LMG 28251</strain>
    </source>
</reference>
<evidence type="ECO:0000259" key="1">
    <source>
        <dbReference type="Pfam" id="PF12680"/>
    </source>
</evidence>
<sequence length="128" mass="13708">MRSTEDTAQAYLAAWNEPDPTARAARIAQEWAASARYVDPMMEGEGPEGIAAMIDAARTRFPGHAFTLDGQPDGHGPFVRFRWTLAPDGGKAVAHGTDVVRLDAAGRIEEVIGFLDAMPGWEGDASPV</sequence>
<feature type="domain" description="SnoaL-like" evidence="1">
    <location>
        <begin position="9"/>
        <end position="110"/>
    </location>
</feature>
<dbReference type="Proteomes" id="UP001196068">
    <property type="component" value="Unassembled WGS sequence"/>
</dbReference>
<comment type="caution">
    <text evidence="2">The sequence shown here is derived from an EMBL/GenBank/DDBJ whole genome shotgun (WGS) entry which is preliminary data.</text>
</comment>
<proteinExistence type="predicted"/>
<organism evidence="2 3">
    <name type="scientific">Plastoroseomonas arctica</name>
    <dbReference type="NCBI Taxonomy" id="1509237"/>
    <lineage>
        <taxon>Bacteria</taxon>
        <taxon>Pseudomonadati</taxon>
        <taxon>Pseudomonadota</taxon>
        <taxon>Alphaproteobacteria</taxon>
        <taxon>Acetobacterales</taxon>
        <taxon>Acetobacteraceae</taxon>
        <taxon>Plastoroseomonas</taxon>
    </lineage>
</organism>
<evidence type="ECO:0000313" key="2">
    <source>
        <dbReference type="EMBL" id="MBR0655691.1"/>
    </source>
</evidence>
<protein>
    <submittedName>
        <fullName evidence="2">Nuclear transport factor 2 family protein</fullName>
    </submittedName>
</protein>
<dbReference type="RefSeq" id="WP_211874525.1">
    <property type="nucleotide sequence ID" value="NZ_JAAEDH010000011.1"/>
</dbReference>
<gene>
    <name evidence="2" type="ORF">GXW79_11445</name>
</gene>
<accession>A0AAF1KM36</accession>
<dbReference type="Pfam" id="PF12680">
    <property type="entry name" value="SnoaL_2"/>
    <property type="match status" value="1"/>
</dbReference>
<keyword evidence="3" id="KW-1185">Reference proteome</keyword>
<dbReference type="AlphaFoldDB" id="A0AAF1KM36"/>